<evidence type="ECO:0000313" key="2">
    <source>
        <dbReference type="EMBL" id="TWU46043.1"/>
    </source>
</evidence>
<dbReference type="EMBL" id="SJPY01000001">
    <property type="protein sequence ID" value="TWU46043.1"/>
    <property type="molecule type" value="Genomic_DNA"/>
</dbReference>
<feature type="chain" id="PRO_5023090611" description="Secreted protein" evidence="1">
    <location>
        <begin position="25"/>
        <end position="309"/>
    </location>
</feature>
<dbReference type="RefSeq" id="WP_146598638.1">
    <property type="nucleotide sequence ID" value="NZ_SJPY01000001.1"/>
</dbReference>
<dbReference type="AlphaFoldDB" id="A0A5C6E8M6"/>
<accession>A0A5C6E8M6</accession>
<sequence precursor="true">MRRSFPFYLCFVLCYLQFASPMQAETVAEKPGVSVDLLEPGSSPRREVRFTPQVGDKQTAVMTVKMDQSINVNGNKMPSQSVPAQKMVMLVEVTEVATNGDISFDYTYTDVDVVDDPNNPSPLAETIRTMLKPMIGATGRGIVSNCGVMQKGEFDIPEGLAPSIKQMLEGMQDSMDKLSSPVPTEAIGMGAKWQVVQKLEVNGMKLTQTSTHEIESIDDNGFQMKIGVSQKADPQEIKNAMLPAGTSMQLDSLTSSGEGSSKILESSLFPISSKVAIETIANMSIVVADQTQKMQTEMKMEMQVNPVSE</sequence>
<evidence type="ECO:0008006" key="4">
    <source>
        <dbReference type="Google" id="ProtNLM"/>
    </source>
</evidence>
<gene>
    <name evidence="2" type="ORF">Q31b_12210</name>
</gene>
<name>A0A5C6E8M6_9BACT</name>
<protein>
    <recommendedName>
        <fullName evidence="4">Secreted protein</fullName>
    </recommendedName>
</protein>
<keyword evidence="3" id="KW-1185">Reference proteome</keyword>
<reference evidence="2 3" key="1">
    <citation type="submission" date="2019-02" db="EMBL/GenBank/DDBJ databases">
        <title>Deep-cultivation of Planctomycetes and their phenomic and genomic characterization uncovers novel biology.</title>
        <authorList>
            <person name="Wiegand S."/>
            <person name="Jogler M."/>
            <person name="Boedeker C."/>
            <person name="Pinto D."/>
            <person name="Vollmers J."/>
            <person name="Rivas-Marin E."/>
            <person name="Kohn T."/>
            <person name="Peeters S.H."/>
            <person name="Heuer A."/>
            <person name="Rast P."/>
            <person name="Oberbeckmann S."/>
            <person name="Bunk B."/>
            <person name="Jeske O."/>
            <person name="Meyerdierks A."/>
            <person name="Storesund J.E."/>
            <person name="Kallscheuer N."/>
            <person name="Luecker S."/>
            <person name="Lage O.M."/>
            <person name="Pohl T."/>
            <person name="Merkel B.J."/>
            <person name="Hornburger P."/>
            <person name="Mueller R.-W."/>
            <person name="Bruemmer F."/>
            <person name="Labrenz M."/>
            <person name="Spormann A.M."/>
            <person name="Op Den Camp H."/>
            <person name="Overmann J."/>
            <person name="Amann R."/>
            <person name="Jetten M.S.M."/>
            <person name="Mascher T."/>
            <person name="Medema M.H."/>
            <person name="Devos D.P."/>
            <person name="Kaster A.-K."/>
            <person name="Ovreas L."/>
            <person name="Rohde M."/>
            <person name="Galperin M.Y."/>
            <person name="Jogler C."/>
        </authorList>
    </citation>
    <scope>NUCLEOTIDE SEQUENCE [LARGE SCALE GENOMIC DNA]</scope>
    <source>
        <strain evidence="2 3">Q31b</strain>
    </source>
</reference>
<keyword evidence="1" id="KW-0732">Signal</keyword>
<organism evidence="2 3">
    <name type="scientific">Novipirellula aureliae</name>
    <dbReference type="NCBI Taxonomy" id="2527966"/>
    <lineage>
        <taxon>Bacteria</taxon>
        <taxon>Pseudomonadati</taxon>
        <taxon>Planctomycetota</taxon>
        <taxon>Planctomycetia</taxon>
        <taxon>Pirellulales</taxon>
        <taxon>Pirellulaceae</taxon>
        <taxon>Novipirellula</taxon>
    </lineage>
</organism>
<dbReference type="Proteomes" id="UP000315471">
    <property type="component" value="Unassembled WGS sequence"/>
</dbReference>
<dbReference type="OrthoDB" id="253618at2"/>
<evidence type="ECO:0000256" key="1">
    <source>
        <dbReference type="SAM" id="SignalP"/>
    </source>
</evidence>
<proteinExistence type="predicted"/>
<comment type="caution">
    <text evidence="2">The sequence shown here is derived from an EMBL/GenBank/DDBJ whole genome shotgun (WGS) entry which is preliminary data.</text>
</comment>
<feature type="signal peptide" evidence="1">
    <location>
        <begin position="1"/>
        <end position="24"/>
    </location>
</feature>
<evidence type="ECO:0000313" key="3">
    <source>
        <dbReference type="Proteomes" id="UP000315471"/>
    </source>
</evidence>